<comment type="function">
    <text evidence="1">Involved in the TonB-dependent energy-dependent transport of various receptor-bound substrates.</text>
</comment>
<comment type="subunit">
    <text evidence="4">The accessory proteins ExbB and ExbD seem to form a complex with TonB.</text>
</comment>
<organism evidence="14 15">
    <name type="scientific">Frateuria flava</name>
    <dbReference type="NCBI Taxonomy" id="2821489"/>
    <lineage>
        <taxon>Bacteria</taxon>
        <taxon>Pseudomonadati</taxon>
        <taxon>Pseudomonadota</taxon>
        <taxon>Gammaproteobacteria</taxon>
        <taxon>Lysobacterales</taxon>
        <taxon>Rhodanobacteraceae</taxon>
        <taxon>Frateuria</taxon>
    </lineage>
</organism>
<accession>A0ABS4DPF1</accession>
<keyword evidence="7" id="KW-0997">Cell inner membrane</keyword>
<evidence type="ECO:0000256" key="7">
    <source>
        <dbReference type="ARBA" id="ARBA00022519"/>
    </source>
</evidence>
<keyword evidence="10 13" id="KW-1133">Transmembrane helix</keyword>
<evidence type="ECO:0000256" key="10">
    <source>
        <dbReference type="ARBA" id="ARBA00022989"/>
    </source>
</evidence>
<keyword evidence="11 13" id="KW-0472">Membrane</keyword>
<dbReference type="Proteomes" id="UP000823790">
    <property type="component" value="Unassembled WGS sequence"/>
</dbReference>
<proteinExistence type="inferred from homology"/>
<dbReference type="Gene3D" id="3.30.420.270">
    <property type="match status" value="1"/>
</dbReference>
<keyword evidence="8 12" id="KW-0812">Transmembrane</keyword>
<dbReference type="PANTHER" id="PTHR30558">
    <property type="entry name" value="EXBD MEMBRANE COMPONENT OF PMF-DRIVEN MACROMOLECULE IMPORT SYSTEM"/>
    <property type="match status" value="1"/>
</dbReference>
<evidence type="ECO:0000313" key="15">
    <source>
        <dbReference type="Proteomes" id="UP000823790"/>
    </source>
</evidence>
<reference evidence="14 15" key="1">
    <citation type="submission" date="2021-04" db="EMBL/GenBank/DDBJ databases">
        <authorList>
            <person name="Huq M.A."/>
        </authorList>
    </citation>
    <scope>NUCLEOTIDE SEQUENCE [LARGE SCALE GENOMIC DNA]</scope>
    <source>
        <strain evidence="14 15">MAH-13</strain>
    </source>
</reference>
<evidence type="ECO:0000256" key="3">
    <source>
        <dbReference type="ARBA" id="ARBA00005811"/>
    </source>
</evidence>
<evidence type="ECO:0000256" key="9">
    <source>
        <dbReference type="ARBA" id="ARBA00022927"/>
    </source>
</evidence>
<comment type="caution">
    <text evidence="14">The sequence shown here is derived from an EMBL/GenBank/DDBJ whole genome shotgun (WGS) entry which is preliminary data.</text>
</comment>
<gene>
    <name evidence="14" type="ORF">J7I44_11550</name>
</gene>
<name>A0ABS4DPF1_9GAMM</name>
<feature type="transmembrane region" description="Helical" evidence="13">
    <location>
        <begin position="20"/>
        <end position="38"/>
    </location>
</feature>
<comment type="similarity">
    <text evidence="3 12">Belongs to the ExbD/TolR family.</text>
</comment>
<dbReference type="EMBL" id="JAGJRS010000021">
    <property type="protein sequence ID" value="MBP1474936.1"/>
    <property type="molecule type" value="Genomic_DNA"/>
</dbReference>
<sequence>MAFSSGNTSGPMADINVTPLVDVMLVLLIIFMITAPMLTHKVKIDLPQPNPNIVQPENPLEPIRLKIDRAGALYWNDTPVDELGLKAQMAVIAQQTNQPEIQINADDAVAYESVARVLADAKSYGLTKIGFTEGQ</sequence>
<dbReference type="InterPro" id="IPR003400">
    <property type="entry name" value="ExbD"/>
</dbReference>
<evidence type="ECO:0000256" key="8">
    <source>
        <dbReference type="ARBA" id="ARBA00022692"/>
    </source>
</evidence>
<evidence type="ECO:0000256" key="11">
    <source>
        <dbReference type="ARBA" id="ARBA00023136"/>
    </source>
</evidence>
<keyword evidence="5 12" id="KW-0813">Transport</keyword>
<comment type="subcellular location">
    <subcellularLocation>
        <location evidence="2">Cell inner membrane</location>
        <topology evidence="2">Single-pass type II membrane protein</topology>
    </subcellularLocation>
    <subcellularLocation>
        <location evidence="12">Cell membrane</location>
        <topology evidence="12">Single-pass type II membrane protein</topology>
    </subcellularLocation>
</comment>
<dbReference type="RefSeq" id="WP_209620705.1">
    <property type="nucleotide sequence ID" value="NZ_JAGJRS010000021.1"/>
</dbReference>
<evidence type="ECO:0000256" key="6">
    <source>
        <dbReference type="ARBA" id="ARBA00022475"/>
    </source>
</evidence>
<evidence type="ECO:0000256" key="4">
    <source>
        <dbReference type="ARBA" id="ARBA00011471"/>
    </source>
</evidence>
<evidence type="ECO:0000256" key="2">
    <source>
        <dbReference type="ARBA" id="ARBA00004249"/>
    </source>
</evidence>
<keyword evidence="9 12" id="KW-0653">Protein transport</keyword>
<evidence type="ECO:0000256" key="5">
    <source>
        <dbReference type="ARBA" id="ARBA00022448"/>
    </source>
</evidence>
<dbReference type="Pfam" id="PF02472">
    <property type="entry name" value="ExbD"/>
    <property type="match status" value="1"/>
</dbReference>
<protein>
    <submittedName>
        <fullName evidence="14">Biopolymer transporter ExbD</fullName>
    </submittedName>
</protein>
<evidence type="ECO:0000256" key="13">
    <source>
        <dbReference type="SAM" id="Phobius"/>
    </source>
</evidence>
<dbReference type="PANTHER" id="PTHR30558:SF12">
    <property type="entry name" value="BIOPOLYMER TRANSPORT PROTEIN EXBD"/>
    <property type="match status" value="1"/>
</dbReference>
<keyword evidence="6" id="KW-1003">Cell membrane</keyword>
<evidence type="ECO:0000256" key="12">
    <source>
        <dbReference type="RuleBase" id="RU003879"/>
    </source>
</evidence>
<keyword evidence="15" id="KW-1185">Reference proteome</keyword>
<evidence type="ECO:0000256" key="1">
    <source>
        <dbReference type="ARBA" id="ARBA00003540"/>
    </source>
</evidence>
<evidence type="ECO:0000313" key="14">
    <source>
        <dbReference type="EMBL" id="MBP1474936.1"/>
    </source>
</evidence>